<organism evidence="1 2">
    <name type="scientific">Lecanicillium saksenae</name>
    <dbReference type="NCBI Taxonomy" id="468837"/>
    <lineage>
        <taxon>Eukaryota</taxon>
        <taxon>Fungi</taxon>
        <taxon>Dikarya</taxon>
        <taxon>Ascomycota</taxon>
        <taxon>Pezizomycotina</taxon>
        <taxon>Sordariomycetes</taxon>
        <taxon>Hypocreomycetidae</taxon>
        <taxon>Hypocreales</taxon>
        <taxon>Cordycipitaceae</taxon>
        <taxon>Lecanicillium</taxon>
    </lineage>
</organism>
<name>A0ACC1QHC5_9HYPO</name>
<evidence type="ECO:0000313" key="1">
    <source>
        <dbReference type="EMBL" id="KAJ3476680.1"/>
    </source>
</evidence>
<evidence type="ECO:0000313" key="2">
    <source>
        <dbReference type="Proteomes" id="UP001148737"/>
    </source>
</evidence>
<dbReference type="EMBL" id="JANAKD010001761">
    <property type="protein sequence ID" value="KAJ3476680.1"/>
    <property type="molecule type" value="Genomic_DNA"/>
</dbReference>
<keyword evidence="2" id="KW-1185">Reference proteome</keyword>
<gene>
    <name evidence="1" type="ORF">NLG97_g9048</name>
</gene>
<proteinExistence type="predicted"/>
<dbReference type="Proteomes" id="UP001148737">
    <property type="component" value="Unassembled WGS sequence"/>
</dbReference>
<sequence>MLNPEDYTVGLVCNIELETTAVDAVLDERHWQYDDDLDNVHYKLGKIGAHHVVIAVPQGSYWTDAHLETSLCTGFPNLTFVLSVGLGAGHSWPAFFSETVAILDRAAPVDASPVSINSGGETQSTTTGEKPLAGGGCQQHSHAESLGTTKCPKTNGGDG</sequence>
<comment type="caution">
    <text evidence="1">The sequence shown here is derived from an EMBL/GenBank/DDBJ whole genome shotgun (WGS) entry which is preliminary data.</text>
</comment>
<accession>A0ACC1QHC5</accession>
<reference evidence="1" key="1">
    <citation type="submission" date="2022-07" db="EMBL/GenBank/DDBJ databases">
        <title>Genome Sequence of Lecanicillium saksenae.</title>
        <authorList>
            <person name="Buettner E."/>
        </authorList>
    </citation>
    <scope>NUCLEOTIDE SEQUENCE</scope>
    <source>
        <strain evidence="1">VT-O1</strain>
    </source>
</reference>
<protein>
    <submittedName>
        <fullName evidence="1">Uncharacterized protein</fullName>
    </submittedName>
</protein>